<protein>
    <submittedName>
        <fullName evidence="2">Uncharacterized protein</fullName>
    </submittedName>
</protein>
<gene>
    <name evidence="2" type="ORF">BJBARM4_0147</name>
</gene>
<evidence type="ECO:0000313" key="2">
    <source>
        <dbReference type="EMBL" id="EEZ93220.1"/>
    </source>
</evidence>
<feature type="transmembrane region" description="Helical" evidence="1">
    <location>
        <begin position="12"/>
        <end position="34"/>
    </location>
</feature>
<evidence type="ECO:0000313" key="3">
    <source>
        <dbReference type="Proteomes" id="UP000009375"/>
    </source>
</evidence>
<dbReference type="AlphaFoldDB" id="D2EEK2"/>
<accession>D2EEK2</accession>
<keyword evidence="1" id="KW-0812">Transmembrane</keyword>
<proteinExistence type="predicted"/>
<keyword evidence="1" id="KW-0472">Membrane</keyword>
<dbReference type="Proteomes" id="UP000009375">
    <property type="component" value="Unassembled WGS sequence"/>
</dbReference>
<name>D2EEK2_PARA4</name>
<reference evidence="2 3" key="1">
    <citation type="journal article" date="2010" name="Proc. Natl. Acad. Sci. U.S.A.">
        <title>Enigmatic, ultrasmall, uncultivated Archaea.</title>
        <authorList>
            <person name="Baker B.J."/>
            <person name="Comolli L.R."/>
            <person name="Dick G.J."/>
            <person name="Hauser L.J."/>
            <person name="Hyatt D."/>
            <person name="Dill B.D."/>
            <person name="Land M.L."/>
            <person name="Verberkmoes N.C."/>
            <person name="Hettich R.L."/>
            <person name="Banfield J.F."/>
        </authorList>
    </citation>
    <scope>NUCLEOTIDE SEQUENCE [LARGE SCALE GENOMIC DNA]</scope>
</reference>
<organism evidence="2 3">
    <name type="scientific">Candidatus Parvarchaeum acidiphilum ARMAN-4</name>
    <dbReference type="NCBI Taxonomy" id="662760"/>
    <lineage>
        <taxon>Archaea</taxon>
        <taxon>Candidatus Parvarchaeota</taxon>
        <taxon>Candidatus Parvarchaeum</taxon>
    </lineage>
</organism>
<evidence type="ECO:0000256" key="1">
    <source>
        <dbReference type="SAM" id="Phobius"/>
    </source>
</evidence>
<sequence>MNNKGSVEWRIIWLILVIITAVAIIGLVIILFYASSHSSSPFAYFGNLLGGGS</sequence>
<keyword evidence="1" id="KW-1133">Transmembrane helix</keyword>
<dbReference type="EMBL" id="GG730040">
    <property type="protein sequence ID" value="EEZ93220.1"/>
    <property type="molecule type" value="Genomic_DNA"/>
</dbReference>